<evidence type="ECO:0000256" key="1">
    <source>
        <dbReference type="SAM" id="Phobius"/>
    </source>
</evidence>
<feature type="transmembrane region" description="Helical" evidence="1">
    <location>
        <begin position="81"/>
        <end position="99"/>
    </location>
</feature>
<reference evidence="2" key="1">
    <citation type="journal article" date="2023" name="Mol. Phylogenet. Evol.">
        <title>Genome-scale phylogeny and comparative genomics of the fungal order Sordariales.</title>
        <authorList>
            <person name="Hensen N."/>
            <person name="Bonometti L."/>
            <person name="Westerberg I."/>
            <person name="Brannstrom I.O."/>
            <person name="Guillou S."/>
            <person name="Cros-Aarteil S."/>
            <person name="Calhoun S."/>
            <person name="Haridas S."/>
            <person name="Kuo A."/>
            <person name="Mondo S."/>
            <person name="Pangilinan J."/>
            <person name="Riley R."/>
            <person name="LaButti K."/>
            <person name="Andreopoulos B."/>
            <person name="Lipzen A."/>
            <person name="Chen C."/>
            <person name="Yan M."/>
            <person name="Daum C."/>
            <person name="Ng V."/>
            <person name="Clum A."/>
            <person name="Steindorff A."/>
            <person name="Ohm R.A."/>
            <person name="Martin F."/>
            <person name="Silar P."/>
            <person name="Natvig D.O."/>
            <person name="Lalanne C."/>
            <person name="Gautier V."/>
            <person name="Ament-Velasquez S.L."/>
            <person name="Kruys A."/>
            <person name="Hutchinson M.I."/>
            <person name="Powell A.J."/>
            <person name="Barry K."/>
            <person name="Miller A.N."/>
            <person name="Grigoriev I.V."/>
            <person name="Debuchy R."/>
            <person name="Gladieux P."/>
            <person name="Hiltunen Thoren M."/>
            <person name="Johannesson H."/>
        </authorList>
    </citation>
    <scope>NUCLEOTIDE SEQUENCE</scope>
    <source>
        <strain evidence="2">CBS 508.74</strain>
    </source>
</reference>
<organism evidence="2 3">
    <name type="scientific">Canariomyces notabilis</name>
    <dbReference type="NCBI Taxonomy" id="2074819"/>
    <lineage>
        <taxon>Eukaryota</taxon>
        <taxon>Fungi</taxon>
        <taxon>Dikarya</taxon>
        <taxon>Ascomycota</taxon>
        <taxon>Pezizomycotina</taxon>
        <taxon>Sordariomycetes</taxon>
        <taxon>Sordariomycetidae</taxon>
        <taxon>Sordariales</taxon>
        <taxon>Chaetomiaceae</taxon>
        <taxon>Canariomyces</taxon>
    </lineage>
</organism>
<dbReference type="Proteomes" id="UP001302812">
    <property type="component" value="Unassembled WGS sequence"/>
</dbReference>
<keyword evidence="3" id="KW-1185">Reference proteome</keyword>
<gene>
    <name evidence="2" type="ORF">N656DRAFT_427385</name>
</gene>
<sequence>MTRWLGHFPLAAGRVALSIPLSSRPQCLVPSLSRWHPRRETEDCARIEKSIQSHRMFGACRHRTRSITVLVPSHLIRSRQFFFLIILSLILLLLLNLEFQARKGGSASRSRCCCAKDFRSSRFALHPSLKSS</sequence>
<name>A0AAN6QGL0_9PEZI</name>
<keyword evidence="1" id="KW-1133">Transmembrane helix</keyword>
<keyword evidence="1" id="KW-0472">Membrane</keyword>
<protein>
    <recommendedName>
        <fullName evidence="4">Transmembrane protein</fullName>
    </recommendedName>
</protein>
<proteinExistence type="predicted"/>
<evidence type="ECO:0008006" key="4">
    <source>
        <dbReference type="Google" id="ProtNLM"/>
    </source>
</evidence>
<dbReference type="GeneID" id="89933744"/>
<evidence type="ECO:0000313" key="3">
    <source>
        <dbReference type="Proteomes" id="UP001302812"/>
    </source>
</evidence>
<dbReference type="AlphaFoldDB" id="A0AAN6QGL0"/>
<keyword evidence="1" id="KW-0812">Transmembrane</keyword>
<accession>A0AAN6QGL0</accession>
<dbReference type="RefSeq" id="XP_064665964.1">
    <property type="nucleotide sequence ID" value="XM_064809620.1"/>
</dbReference>
<comment type="caution">
    <text evidence="2">The sequence shown here is derived from an EMBL/GenBank/DDBJ whole genome shotgun (WGS) entry which is preliminary data.</text>
</comment>
<reference evidence="2" key="2">
    <citation type="submission" date="2023-05" db="EMBL/GenBank/DDBJ databases">
        <authorList>
            <consortium name="Lawrence Berkeley National Laboratory"/>
            <person name="Steindorff A."/>
            <person name="Hensen N."/>
            <person name="Bonometti L."/>
            <person name="Westerberg I."/>
            <person name="Brannstrom I.O."/>
            <person name="Guillou S."/>
            <person name="Cros-Aarteil S."/>
            <person name="Calhoun S."/>
            <person name="Haridas S."/>
            <person name="Kuo A."/>
            <person name="Mondo S."/>
            <person name="Pangilinan J."/>
            <person name="Riley R."/>
            <person name="Labutti K."/>
            <person name="Andreopoulos B."/>
            <person name="Lipzen A."/>
            <person name="Chen C."/>
            <person name="Yanf M."/>
            <person name="Daum C."/>
            <person name="Ng V."/>
            <person name="Clum A."/>
            <person name="Ohm R."/>
            <person name="Martin F."/>
            <person name="Silar P."/>
            <person name="Natvig D."/>
            <person name="Lalanne C."/>
            <person name="Gautier V."/>
            <person name="Ament-Velasquez S.L."/>
            <person name="Kruys A."/>
            <person name="Hutchinson M.I."/>
            <person name="Powell A.J."/>
            <person name="Barry K."/>
            <person name="Miller A.N."/>
            <person name="Grigoriev I.V."/>
            <person name="Debuchy R."/>
            <person name="Gladieux P."/>
            <person name="Thoren M.H."/>
            <person name="Johannesson H."/>
        </authorList>
    </citation>
    <scope>NUCLEOTIDE SEQUENCE</scope>
    <source>
        <strain evidence="2">CBS 508.74</strain>
    </source>
</reference>
<evidence type="ECO:0000313" key="2">
    <source>
        <dbReference type="EMBL" id="KAK4108394.1"/>
    </source>
</evidence>
<dbReference type="EMBL" id="MU853363">
    <property type="protein sequence ID" value="KAK4108394.1"/>
    <property type="molecule type" value="Genomic_DNA"/>
</dbReference>